<dbReference type="RefSeq" id="WP_205133311.1">
    <property type="nucleotide sequence ID" value="NZ_JACSNT010000005.1"/>
</dbReference>
<comment type="subcellular location">
    <subcellularLocation>
        <location evidence="1">Membrane</location>
        <topology evidence="1">Multi-pass membrane protein</topology>
    </subcellularLocation>
</comment>
<name>A0ABS2G755_9FIRM</name>
<gene>
    <name evidence="6" type="ORF">H9X83_03885</name>
</gene>
<evidence type="ECO:0000256" key="5">
    <source>
        <dbReference type="SAM" id="Phobius"/>
    </source>
</evidence>
<dbReference type="PANTHER" id="PTHR31746:SF2">
    <property type="entry name" value="TRANSMEMBRANE PROTEIN 229A"/>
    <property type="match status" value="1"/>
</dbReference>
<keyword evidence="3 5" id="KW-1133">Transmembrane helix</keyword>
<reference evidence="6 7" key="1">
    <citation type="journal article" date="2021" name="Sci. Rep.">
        <title>The distribution of antibiotic resistance genes in chicken gut microbiota commensals.</title>
        <authorList>
            <person name="Juricova H."/>
            <person name="Matiasovicova J."/>
            <person name="Kubasova T."/>
            <person name="Cejkova D."/>
            <person name="Rychlik I."/>
        </authorList>
    </citation>
    <scope>NUCLEOTIDE SEQUENCE [LARGE SCALE GENOMIC DNA]</scope>
    <source>
        <strain evidence="6 7">An431b</strain>
    </source>
</reference>
<organism evidence="6 7">
    <name type="scientific">Anaerotignum lactatifermentans</name>
    <dbReference type="NCBI Taxonomy" id="160404"/>
    <lineage>
        <taxon>Bacteria</taxon>
        <taxon>Bacillati</taxon>
        <taxon>Bacillota</taxon>
        <taxon>Clostridia</taxon>
        <taxon>Lachnospirales</taxon>
        <taxon>Anaerotignaceae</taxon>
        <taxon>Anaerotignum</taxon>
    </lineage>
</organism>
<dbReference type="InterPro" id="IPR010540">
    <property type="entry name" value="CmpB_TMEM229"/>
</dbReference>
<dbReference type="Pfam" id="PF06541">
    <property type="entry name" value="ABC_trans_CmpB"/>
    <property type="match status" value="1"/>
</dbReference>
<feature type="transmembrane region" description="Helical" evidence="5">
    <location>
        <begin position="7"/>
        <end position="27"/>
    </location>
</feature>
<evidence type="ECO:0000313" key="6">
    <source>
        <dbReference type="EMBL" id="MBM6877301.1"/>
    </source>
</evidence>
<evidence type="ECO:0000256" key="2">
    <source>
        <dbReference type="ARBA" id="ARBA00022692"/>
    </source>
</evidence>
<evidence type="ECO:0000256" key="1">
    <source>
        <dbReference type="ARBA" id="ARBA00004141"/>
    </source>
</evidence>
<dbReference type="Proteomes" id="UP000729290">
    <property type="component" value="Unassembled WGS sequence"/>
</dbReference>
<dbReference type="PANTHER" id="PTHR31746">
    <property type="entry name" value="TRANSMEMBRANE PROTEIN 229 FAMILY MEMBER"/>
    <property type="match status" value="1"/>
</dbReference>
<comment type="caution">
    <text evidence="6">The sequence shown here is derived from an EMBL/GenBank/DDBJ whole genome shotgun (WGS) entry which is preliminary data.</text>
</comment>
<evidence type="ECO:0000256" key="4">
    <source>
        <dbReference type="ARBA" id="ARBA00023136"/>
    </source>
</evidence>
<keyword evidence="2 5" id="KW-0812">Transmembrane</keyword>
<accession>A0ABS2G755</accession>
<feature type="transmembrane region" description="Helical" evidence="5">
    <location>
        <begin position="110"/>
        <end position="128"/>
    </location>
</feature>
<feature type="transmembrane region" description="Helical" evidence="5">
    <location>
        <begin position="66"/>
        <end position="90"/>
    </location>
</feature>
<dbReference type="EMBL" id="JACSNV010000004">
    <property type="protein sequence ID" value="MBM6877301.1"/>
    <property type="molecule type" value="Genomic_DNA"/>
</dbReference>
<protein>
    <recommendedName>
        <fullName evidence="8">ABC transporter permease</fullName>
    </recommendedName>
</protein>
<proteinExistence type="predicted"/>
<keyword evidence="4 5" id="KW-0472">Membrane</keyword>
<evidence type="ECO:0008006" key="8">
    <source>
        <dbReference type="Google" id="ProtNLM"/>
    </source>
</evidence>
<evidence type="ECO:0000313" key="7">
    <source>
        <dbReference type="Proteomes" id="UP000729290"/>
    </source>
</evidence>
<keyword evidence="7" id="KW-1185">Reference proteome</keyword>
<feature type="transmembrane region" description="Helical" evidence="5">
    <location>
        <begin position="39"/>
        <end position="59"/>
    </location>
</feature>
<sequence length="163" mass="18709">MGKKFIVYGLTGWILEVIWTGFCSFLAGDPALTAKTYLWMFPIYGMTLWLEPVFLALAGRPFWLRCLLYPLGIFALEFTAGSLLRALTGVCPWDYGGHPLSVYGLIRLDYAPLWVLVGSVFEGVCFWMRGGWNEVFAKELQSIPFWCKMGRDQNRMEKKAWKD</sequence>
<evidence type="ECO:0000256" key="3">
    <source>
        <dbReference type="ARBA" id="ARBA00022989"/>
    </source>
</evidence>